<sequence length="1486" mass="157465">MTVPSLTRISLPARPGEAPTALPGDELIATGTAFGASPSGPAAVLVGTVAATVVAWSDRSVRFLFPALPGPVAPAEVRVRTSQGTSAAVTVGREALPTLSPAPVALLPLGLQTRFMADGRELWVRVLPDTVHIDSHDERLTTEEAELGRRYRDATGTDGPTRADVWLDLTTRFGAPRAEWIVRVTLTGTPVIRTETWARAARTRLLPRRLRAFAYDDNGAVIAQQHGRPIPFELPVGPDLGTSTDTDPITDPGMSWLIDFGQALSVGMAMKLTLPVPAPARIARLVVVGVETSLTADQGAAEFGTALAAHRYTRGMGFLPDGTPTNATSAAPAEAFSPVDQPAPPVPGGNADVASRALGLAERSDELFGGTPHADDGGPVRAARRLVNTALWPATFGYFLEHLFTSVVPDDAIEPARRHFADWVRGSGPLPVLRLGEQPYGLLPVLPMAHWTAAGEEPPVAALAGFLRDELLPVWKASVPAVPRVSDQPPTGPGDPDGTRDNPLLTVLSLQPAAVSFRGRSVLDLSFVDLAWRFIRDRLTVDELLGPAWRAEQTALARAALEAHGLAGAHPNAERTVFAANYFPVPFPLVQSAGGRDEPLTTDWLTLLATAPWRDLRQDAFDLDERSLLYLLLRHSLLVSYLFAAGDMAPADPWRGGEPVLYGIDEIDDNLNAPRPPMVWDRLTAASVTGRPKGDVLDTAPAAPLADVRTSVAALAGMPVGVLEQATAETIDLCSHRLDAWLTSYAQRRLQTVRGAAAGGGLHLGAYGMVEDIQRGTGGSSAGYVHTPSLSHATAAAILAGGHRSHPDDGGTRKPFGIDLSSQRVRVALSLVEGVRAGQPLGALLGYRFERLLQERGLARFVDDFRALFPLPVTGTAPDGGAVEAIGARDVVDALELHRTWVAAGRTAPAGWPGQGAQPALQAVFTELDDAVDALGDILLTEGVYQLGRGNAERAAAALRAAAQPSGALPDLEAIDTPHSGAAVTHRLTVLLPGESGPAPDWDTGGDPRLRRRAAAEPRLDAMAGRLLGDPRRIRYRVQYLDPDDGHVLDEEERRLDQLRPRLCPLDVVHAAVANQETALSELEQRIVYDAVRTRPRNVPLGAMVRVIGDRPGDDDQMGLLELAELARAVRETLTAARPLTPDDLSLPTAVGTAAVDRPELEARAVAAETALRAAEVALGSAIAAPVSETLRTALLSALAFGVPGAVPISAFGDTPADRADLSTQGKVVQAELRRRIDALDRLAPPAATDPADRLRAVFGAGFVALPRYTAPPTNDPAQVDVGFRAGDSLLDGEPFALTEWLQRLTRVHDGARRLGDLLLYADALGGADPVRLEVAQLPAVAGDRWLGLPYENGTAPQGTVSLVAYLPLGRINPNRTVAGLMIEQYTEVLPAPAKTTGLAVHYDQPNATPPQAIVLAVPPRPGADWTLETLLATVGDTLDLARVRMVDLDALQEAGHFLPATYLAFNAKGVTAATDFLTGRGAPLA</sequence>
<dbReference type="Gene3D" id="2.60.40.10">
    <property type="entry name" value="Immunoglobulins"/>
    <property type="match status" value="1"/>
</dbReference>
<reference evidence="2 3" key="1">
    <citation type="submission" date="2021-01" db="EMBL/GenBank/DDBJ databases">
        <title>Actinoplanes sp. nov. LDG1-06 isolated from lichen.</title>
        <authorList>
            <person name="Saeng-In P."/>
            <person name="Phongsopitanun W."/>
            <person name="Kanchanasin P."/>
            <person name="Yuki M."/>
            <person name="Kudo T."/>
            <person name="Ohkuma M."/>
            <person name="Tanasupawat S."/>
        </authorList>
    </citation>
    <scope>NUCLEOTIDE SEQUENCE [LARGE SCALE GENOMIC DNA]</scope>
    <source>
        <strain evidence="2 3">LDG1-06</strain>
    </source>
</reference>
<keyword evidence="3" id="KW-1185">Reference proteome</keyword>
<feature type="region of interest" description="Disordered" evidence="1">
    <location>
        <begin position="1"/>
        <end position="20"/>
    </location>
</feature>
<evidence type="ECO:0000313" key="2">
    <source>
        <dbReference type="EMBL" id="MBM2619320.1"/>
    </source>
</evidence>
<organism evidence="2 3">
    <name type="scientific">Paractinoplanes ovalisporus</name>
    <dbReference type="NCBI Taxonomy" id="2810368"/>
    <lineage>
        <taxon>Bacteria</taxon>
        <taxon>Bacillati</taxon>
        <taxon>Actinomycetota</taxon>
        <taxon>Actinomycetes</taxon>
        <taxon>Micromonosporales</taxon>
        <taxon>Micromonosporaceae</taxon>
        <taxon>Paractinoplanes</taxon>
    </lineage>
</organism>
<accession>A0ABS2AHJ3</accession>
<name>A0ABS2AHJ3_9ACTN</name>
<protein>
    <submittedName>
        <fullName evidence="2">IPT/TIG domain-containing protein</fullName>
    </submittedName>
</protein>
<gene>
    <name evidence="2" type="ORF">JIG36_27590</name>
</gene>
<feature type="region of interest" description="Disordered" evidence="1">
    <location>
        <begin position="482"/>
        <end position="502"/>
    </location>
</feature>
<dbReference type="EMBL" id="JAENHP010000010">
    <property type="protein sequence ID" value="MBM2619320.1"/>
    <property type="molecule type" value="Genomic_DNA"/>
</dbReference>
<dbReference type="Proteomes" id="UP000632138">
    <property type="component" value="Unassembled WGS sequence"/>
</dbReference>
<comment type="caution">
    <text evidence="2">The sequence shown here is derived from an EMBL/GenBank/DDBJ whole genome shotgun (WGS) entry which is preliminary data.</text>
</comment>
<evidence type="ECO:0000256" key="1">
    <source>
        <dbReference type="SAM" id="MobiDB-lite"/>
    </source>
</evidence>
<evidence type="ECO:0000313" key="3">
    <source>
        <dbReference type="Proteomes" id="UP000632138"/>
    </source>
</evidence>
<dbReference type="RefSeq" id="WP_203379316.1">
    <property type="nucleotide sequence ID" value="NZ_JAENHP010000010.1"/>
</dbReference>
<dbReference type="InterPro" id="IPR013783">
    <property type="entry name" value="Ig-like_fold"/>
</dbReference>
<proteinExistence type="predicted"/>